<keyword evidence="2" id="KW-1185">Reference proteome</keyword>
<evidence type="ECO:0000313" key="1">
    <source>
        <dbReference type="EMBL" id="ATZ23876.1"/>
    </source>
</evidence>
<dbReference type="SUPFAM" id="SSF53822">
    <property type="entry name" value="Periplasmic binding protein-like I"/>
    <property type="match status" value="1"/>
</dbReference>
<dbReference type="PROSITE" id="PS50932">
    <property type="entry name" value="HTH_LACI_2"/>
    <property type="match status" value="1"/>
</dbReference>
<sequence>MPIPVPGPASSPMPAPAPVPGPTLADIARAAEVSTATVSHALNGTGRLGESTRRRVREVAGALGYGARRGPHSRSIGIAVTTYAGFAWDFARIAYFSRLLIAATSAAHAHGYALTTLPADRGAEPLWHTLAVDGILLLDSPAGDPVLRALRARGLPVVFDGPPVDPRPGDVWVDNDHTATTREVLDHLAASGARRIALHAGYGREFYTGAVTSAYEQWCAERGRSPLVVAFDPNDAAGHAFDAAFAGPERPDAVYCVYDPGGRQVLAAAARHGIRIPGGGPAEDGLLLVCASEDPGYAENEPSVTTVTFDPERIAESAVSSLVKLIESGHAESPGRLTVPAGLRVRASSLAPLMY</sequence>
<dbReference type="Gene3D" id="3.40.50.2300">
    <property type="match status" value="2"/>
</dbReference>
<dbReference type="GO" id="GO:0003700">
    <property type="term" value="F:DNA-binding transcription factor activity"/>
    <property type="evidence" value="ECO:0007669"/>
    <property type="project" value="TreeGrafter"/>
</dbReference>
<dbReference type="CDD" id="cd06267">
    <property type="entry name" value="PBP1_LacI_sugar_binding-like"/>
    <property type="match status" value="1"/>
</dbReference>
<dbReference type="EMBL" id="CP024985">
    <property type="protein sequence ID" value="ATZ23876.1"/>
    <property type="molecule type" value="Genomic_DNA"/>
</dbReference>
<dbReference type="KEGG" id="slx:SLAV_10040"/>
<dbReference type="PROSITE" id="PS00356">
    <property type="entry name" value="HTH_LACI_1"/>
    <property type="match status" value="1"/>
</dbReference>
<dbReference type="SMART" id="SM00354">
    <property type="entry name" value="HTH_LACI"/>
    <property type="match status" value="1"/>
</dbReference>
<dbReference type="SUPFAM" id="SSF47413">
    <property type="entry name" value="lambda repressor-like DNA-binding domains"/>
    <property type="match status" value="1"/>
</dbReference>
<reference evidence="1 2" key="1">
    <citation type="submission" date="2017-11" db="EMBL/GenBank/DDBJ databases">
        <title>Complete genome sequence of Streptomyces lavendulae subsp. lavendulae CCM 3239 (formerly 'Streptomyces aureofaciens CCM 3239'), the producer of the angucycline-type antibiotic auricin.</title>
        <authorList>
            <person name="Busche T."/>
            <person name="Novakova R."/>
            <person name="Al'Dilaimi A."/>
            <person name="Homerova D."/>
            <person name="Feckova L."/>
            <person name="Rezuchova B."/>
            <person name="Mingyar E."/>
            <person name="Csolleiova D."/>
            <person name="Bekeova C."/>
            <person name="Winkler A."/>
            <person name="Sevcikova B."/>
            <person name="Kalinowski J."/>
            <person name="Kormanec J."/>
            <person name="Ruckert C."/>
        </authorList>
    </citation>
    <scope>NUCLEOTIDE SEQUENCE [LARGE SCALE GENOMIC DNA]</scope>
    <source>
        <strain evidence="1 2">CCM 3239</strain>
    </source>
</reference>
<dbReference type="PANTHER" id="PTHR30146:SF153">
    <property type="entry name" value="LACTOSE OPERON REPRESSOR"/>
    <property type="match status" value="1"/>
</dbReference>
<gene>
    <name evidence="1" type="primary">ccpA1</name>
    <name evidence="1" type="ORF">SLAV_10040</name>
</gene>
<dbReference type="Pfam" id="PF13377">
    <property type="entry name" value="Peripla_BP_3"/>
    <property type="match status" value="1"/>
</dbReference>
<dbReference type="PANTHER" id="PTHR30146">
    <property type="entry name" value="LACI-RELATED TRANSCRIPTIONAL REPRESSOR"/>
    <property type="match status" value="1"/>
</dbReference>
<dbReference type="RefSeq" id="WP_234333743.1">
    <property type="nucleotide sequence ID" value="NZ_CP024985.1"/>
</dbReference>
<name>A0A2K8PAW7_STRLA</name>
<dbReference type="Gene3D" id="1.10.260.40">
    <property type="entry name" value="lambda repressor-like DNA-binding domains"/>
    <property type="match status" value="1"/>
</dbReference>
<organism evidence="1 2">
    <name type="scientific">Streptomyces lavendulae subsp. lavendulae</name>
    <dbReference type="NCBI Taxonomy" id="58340"/>
    <lineage>
        <taxon>Bacteria</taxon>
        <taxon>Bacillati</taxon>
        <taxon>Actinomycetota</taxon>
        <taxon>Actinomycetes</taxon>
        <taxon>Kitasatosporales</taxon>
        <taxon>Streptomycetaceae</taxon>
        <taxon>Streptomyces</taxon>
    </lineage>
</organism>
<dbReference type="InterPro" id="IPR028082">
    <property type="entry name" value="Peripla_BP_I"/>
</dbReference>
<dbReference type="GeneID" id="49383072"/>
<dbReference type="Pfam" id="PF00356">
    <property type="entry name" value="LacI"/>
    <property type="match status" value="1"/>
</dbReference>
<accession>A0A2K8PAW7</accession>
<dbReference type="InterPro" id="IPR000843">
    <property type="entry name" value="HTH_LacI"/>
</dbReference>
<dbReference type="AlphaFoldDB" id="A0A2K8PAW7"/>
<dbReference type="InterPro" id="IPR046335">
    <property type="entry name" value="LacI/GalR-like_sensor"/>
</dbReference>
<evidence type="ECO:0000313" key="2">
    <source>
        <dbReference type="Proteomes" id="UP000231791"/>
    </source>
</evidence>
<dbReference type="Proteomes" id="UP000231791">
    <property type="component" value="Chromosome"/>
</dbReference>
<dbReference type="GO" id="GO:0000976">
    <property type="term" value="F:transcription cis-regulatory region binding"/>
    <property type="evidence" value="ECO:0007669"/>
    <property type="project" value="TreeGrafter"/>
</dbReference>
<proteinExistence type="predicted"/>
<protein>
    <submittedName>
        <fullName evidence="1">Catabolite control protein A</fullName>
    </submittedName>
</protein>
<dbReference type="InterPro" id="IPR010982">
    <property type="entry name" value="Lambda_DNA-bd_dom_sf"/>
</dbReference>
<dbReference type="CDD" id="cd01392">
    <property type="entry name" value="HTH_LacI"/>
    <property type="match status" value="1"/>
</dbReference>